<dbReference type="Pfam" id="PF02801">
    <property type="entry name" value="Ketoacyl-synt_C"/>
    <property type="match status" value="1"/>
</dbReference>
<comment type="pathway">
    <text evidence="1">Lipid metabolism; fatty acid biosynthesis.</text>
</comment>
<evidence type="ECO:0000256" key="2">
    <source>
        <dbReference type="ARBA" id="ARBA00022679"/>
    </source>
</evidence>
<accession>A0A376TH51</accession>
<reference evidence="4 5" key="1">
    <citation type="submission" date="2018-06" db="EMBL/GenBank/DDBJ databases">
        <authorList>
            <consortium name="Pathogen Informatics"/>
            <person name="Doyle S."/>
        </authorList>
    </citation>
    <scope>NUCLEOTIDE SEQUENCE [LARGE SCALE GENOMIC DNA]</scope>
    <source>
        <strain evidence="4 5">NCTC8985</strain>
    </source>
</reference>
<organism evidence="4 5">
    <name type="scientific">Escherichia coli</name>
    <dbReference type="NCBI Taxonomy" id="562"/>
    <lineage>
        <taxon>Bacteria</taxon>
        <taxon>Pseudomonadati</taxon>
        <taxon>Pseudomonadota</taxon>
        <taxon>Gammaproteobacteria</taxon>
        <taxon>Enterobacterales</taxon>
        <taxon>Enterobacteriaceae</taxon>
        <taxon>Escherichia</taxon>
    </lineage>
</organism>
<dbReference type="InterPro" id="IPR000794">
    <property type="entry name" value="Beta-ketoacyl_synthase"/>
</dbReference>
<dbReference type="InterPro" id="IPR020841">
    <property type="entry name" value="PKS_Beta-ketoAc_synthase_dom"/>
</dbReference>
<feature type="domain" description="Ketosynthase family 3 (KS3)" evidence="3">
    <location>
        <begin position="1"/>
        <end position="65"/>
    </location>
</feature>
<dbReference type="PANTHER" id="PTHR11712">
    <property type="entry name" value="POLYKETIDE SYNTHASE-RELATED"/>
    <property type="match status" value="1"/>
</dbReference>
<dbReference type="PROSITE" id="PS52004">
    <property type="entry name" value="KS3_2"/>
    <property type="match status" value="1"/>
</dbReference>
<dbReference type="PANTHER" id="PTHR11712:SF336">
    <property type="entry name" value="3-OXOACYL-[ACYL-CARRIER-PROTEIN] SYNTHASE, MITOCHONDRIAL"/>
    <property type="match status" value="1"/>
</dbReference>
<dbReference type="GO" id="GO:0004315">
    <property type="term" value="F:3-oxoacyl-[acyl-carrier-protein] synthase activity"/>
    <property type="evidence" value="ECO:0007669"/>
    <property type="project" value="UniProtKB-EC"/>
</dbReference>
<dbReference type="EMBL" id="UGCO01000001">
    <property type="protein sequence ID" value="STI76477.1"/>
    <property type="molecule type" value="Genomic_DNA"/>
</dbReference>
<dbReference type="EC" id="2.3.1.179" evidence="4"/>
<keyword evidence="2 4" id="KW-0808">Transferase</keyword>
<dbReference type="GO" id="GO:0005829">
    <property type="term" value="C:cytosol"/>
    <property type="evidence" value="ECO:0007669"/>
    <property type="project" value="TreeGrafter"/>
</dbReference>
<dbReference type="InterPro" id="IPR016039">
    <property type="entry name" value="Thiolase-like"/>
</dbReference>
<proteinExistence type="predicted"/>
<protein>
    <submittedName>
        <fullName evidence="4">3-oxoacyl-ACP synthase</fullName>
        <ecNumber evidence="4">2.3.1.179</ecNumber>
    </submittedName>
</protein>
<evidence type="ECO:0000313" key="5">
    <source>
        <dbReference type="Proteomes" id="UP000254405"/>
    </source>
</evidence>
<dbReference type="GO" id="GO:0006633">
    <property type="term" value="P:fatty acid biosynthetic process"/>
    <property type="evidence" value="ECO:0007669"/>
    <property type="project" value="TreeGrafter"/>
</dbReference>
<evidence type="ECO:0000313" key="4">
    <source>
        <dbReference type="EMBL" id="STI76477.1"/>
    </source>
</evidence>
<name>A0A376TH51_ECOLX</name>
<dbReference type="SUPFAM" id="SSF53901">
    <property type="entry name" value="Thiolase-like"/>
    <property type="match status" value="1"/>
</dbReference>
<sequence>MANALRDAGIEASQIGYVNAHGTSTPAGDKAEAQAVKAIFGEAASRVLVSSTKSMTGHLLGAAGQ</sequence>
<gene>
    <name evidence="4" type="primary">fabF_1</name>
    <name evidence="4" type="ORF">NCTC8985_01737</name>
</gene>
<dbReference type="Gene3D" id="3.40.47.10">
    <property type="match status" value="1"/>
</dbReference>
<evidence type="ECO:0000256" key="1">
    <source>
        <dbReference type="ARBA" id="ARBA00005194"/>
    </source>
</evidence>
<dbReference type="Proteomes" id="UP000254405">
    <property type="component" value="Unassembled WGS sequence"/>
</dbReference>
<keyword evidence="4" id="KW-0012">Acyltransferase</keyword>
<evidence type="ECO:0000259" key="3">
    <source>
        <dbReference type="PROSITE" id="PS52004"/>
    </source>
</evidence>
<dbReference type="AlphaFoldDB" id="A0A376TH51"/>
<dbReference type="InterPro" id="IPR014031">
    <property type="entry name" value="Ketoacyl_synth_C"/>
</dbReference>